<dbReference type="GO" id="GO:0005886">
    <property type="term" value="C:plasma membrane"/>
    <property type="evidence" value="ECO:0007669"/>
    <property type="project" value="UniProtKB-SubCell"/>
</dbReference>
<evidence type="ECO:0000256" key="6">
    <source>
        <dbReference type="ARBA" id="ARBA00022989"/>
    </source>
</evidence>
<evidence type="ECO:0000256" key="2">
    <source>
        <dbReference type="ARBA" id="ARBA00022448"/>
    </source>
</evidence>
<feature type="transmembrane region" description="Helical" evidence="10">
    <location>
        <begin position="267"/>
        <end position="290"/>
    </location>
</feature>
<proteinExistence type="predicted"/>
<feature type="transmembrane region" description="Helical" evidence="10">
    <location>
        <begin position="337"/>
        <end position="362"/>
    </location>
</feature>
<dbReference type="EMBL" id="QLSV01000004">
    <property type="protein sequence ID" value="RAR48976.1"/>
    <property type="molecule type" value="Genomic_DNA"/>
</dbReference>
<dbReference type="Proteomes" id="UP000249518">
    <property type="component" value="Unassembled WGS sequence"/>
</dbReference>
<evidence type="ECO:0000256" key="10">
    <source>
        <dbReference type="SAM" id="Phobius"/>
    </source>
</evidence>
<feature type="transmembrane region" description="Helical" evidence="10">
    <location>
        <begin position="185"/>
        <end position="210"/>
    </location>
</feature>
<accession>A0A328WV30</accession>
<comment type="caution">
    <text evidence="11">The sequence shown here is derived from an EMBL/GenBank/DDBJ whole genome shotgun (WGS) entry which is preliminary data.</text>
</comment>
<comment type="subcellular location">
    <subcellularLocation>
        <location evidence="1">Cell membrane</location>
        <topology evidence="1">Multi-pass membrane protein</topology>
    </subcellularLocation>
</comment>
<evidence type="ECO:0000313" key="12">
    <source>
        <dbReference type="Proteomes" id="UP000249518"/>
    </source>
</evidence>
<feature type="transmembrane region" description="Helical" evidence="10">
    <location>
        <begin position="421"/>
        <end position="444"/>
    </location>
</feature>
<evidence type="ECO:0000256" key="8">
    <source>
        <dbReference type="ARBA" id="ARBA00023136"/>
    </source>
</evidence>
<dbReference type="Pfam" id="PF01554">
    <property type="entry name" value="MatE"/>
    <property type="match status" value="2"/>
</dbReference>
<feature type="transmembrane region" description="Helical" evidence="10">
    <location>
        <begin position="41"/>
        <end position="58"/>
    </location>
</feature>
<evidence type="ECO:0000256" key="4">
    <source>
        <dbReference type="ARBA" id="ARBA00022475"/>
    </source>
</evidence>
<evidence type="ECO:0000313" key="11">
    <source>
        <dbReference type="EMBL" id="RAR48976.1"/>
    </source>
</evidence>
<name>A0A328WV30_9FLAO</name>
<keyword evidence="6 10" id="KW-1133">Transmembrane helix</keyword>
<dbReference type="GO" id="GO:0042910">
    <property type="term" value="F:xenobiotic transmembrane transporter activity"/>
    <property type="evidence" value="ECO:0007669"/>
    <property type="project" value="InterPro"/>
</dbReference>
<reference evidence="11 12" key="1">
    <citation type="submission" date="2018-06" db="EMBL/GenBank/DDBJ databases">
        <title>Genomic Encyclopedia of Type Strains, Phase III (KMG-III): the genomes of soil and plant-associated and newly described type strains.</title>
        <authorList>
            <person name="Whitman W."/>
        </authorList>
    </citation>
    <scope>NUCLEOTIDE SEQUENCE [LARGE SCALE GENOMIC DNA]</scope>
    <source>
        <strain evidence="11 12">CGMCC 1.12504</strain>
    </source>
</reference>
<feature type="transmembrane region" description="Helical" evidence="10">
    <location>
        <begin position="302"/>
        <end position="325"/>
    </location>
</feature>
<evidence type="ECO:0000256" key="1">
    <source>
        <dbReference type="ARBA" id="ARBA00004651"/>
    </source>
</evidence>
<sequence length="484" mass="53672">MLLSLTFSFHFISPNDVLLPSKLRIMNLQTYTKEFNYNMRLAYPIIIGMLGHTVVGIVDNAMVGQLGPKELAAVSLGNSFIFIAMSLGIGFSTAITPIVAEADGENSIEKGRSAFHNGLFLCTLLGVILFLLIFFAKPVISFMGQPEEVVNLAKPYLDIVAFSLIPLIMFQAYKQFADGKSETKYSMWATIIGNIVNVIINYFLIFGIWIFPEMGIVGAAIGTITSRIVMLAFMHYVMVKKPKFHPYFEKFSWDEISKSMIKKIVNLGTPSAMQMFFEVALFTGAIWLSGMIGTTSQAANQIALSLASLTFMFAMGLSVTAMIRVGNQKGLQDYTKLRVVAISIFLLATLLEILFALIFVVFHKVLPLPFLDLEQAVYLKDNLEVVAIASNLLLVAALFQISDGLQVVVLGALRGLQDVKIPMYITFVAYWIIGFPISIYLGLYTELKAIGIWIGLLAGLTVAALFLFYRFNLLTKKLINQQNI</sequence>
<evidence type="ECO:0000256" key="7">
    <source>
        <dbReference type="ARBA" id="ARBA00023065"/>
    </source>
</evidence>
<dbReference type="CDD" id="cd13131">
    <property type="entry name" value="MATE_NorM_like"/>
    <property type="match status" value="1"/>
</dbReference>
<evidence type="ECO:0000256" key="3">
    <source>
        <dbReference type="ARBA" id="ARBA00022449"/>
    </source>
</evidence>
<evidence type="ECO:0000256" key="9">
    <source>
        <dbReference type="ARBA" id="ARBA00031636"/>
    </source>
</evidence>
<organism evidence="11 12">
    <name type="scientific">Flavobacterium lacus</name>
    <dbReference type="NCBI Taxonomy" id="1353778"/>
    <lineage>
        <taxon>Bacteria</taxon>
        <taxon>Pseudomonadati</taxon>
        <taxon>Bacteroidota</taxon>
        <taxon>Flavobacteriia</taxon>
        <taxon>Flavobacteriales</taxon>
        <taxon>Flavobacteriaceae</taxon>
        <taxon>Flavobacterium</taxon>
    </lineage>
</organism>
<keyword evidence="2" id="KW-0813">Transport</keyword>
<dbReference type="GO" id="GO:0015297">
    <property type="term" value="F:antiporter activity"/>
    <property type="evidence" value="ECO:0007669"/>
    <property type="project" value="UniProtKB-KW"/>
</dbReference>
<dbReference type="InterPro" id="IPR048279">
    <property type="entry name" value="MdtK-like"/>
</dbReference>
<dbReference type="InterPro" id="IPR002528">
    <property type="entry name" value="MATE_fam"/>
</dbReference>
<protein>
    <recommendedName>
        <fullName evidence="9">Multidrug-efflux transporter</fullName>
    </recommendedName>
</protein>
<dbReference type="AlphaFoldDB" id="A0A328WV30"/>
<feature type="transmembrane region" description="Helical" evidence="10">
    <location>
        <begin position="450"/>
        <end position="469"/>
    </location>
</feature>
<feature type="transmembrane region" description="Helical" evidence="10">
    <location>
        <begin position="382"/>
        <end position="401"/>
    </location>
</feature>
<keyword evidence="7" id="KW-0406">Ion transport</keyword>
<dbReference type="InterPro" id="IPR050222">
    <property type="entry name" value="MATE_MdtK"/>
</dbReference>
<dbReference type="GO" id="GO:0006811">
    <property type="term" value="P:monoatomic ion transport"/>
    <property type="evidence" value="ECO:0007669"/>
    <property type="project" value="UniProtKB-KW"/>
</dbReference>
<keyword evidence="4" id="KW-1003">Cell membrane</keyword>
<feature type="transmembrane region" description="Helical" evidence="10">
    <location>
        <begin position="156"/>
        <end position="173"/>
    </location>
</feature>
<dbReference type="PANTHER" id="PTHR43298:SF2">
    <property type="entry name" value="FMN_FAD EXPORTER YEEO-RELATED"/>
    <property type="match status" value="1"/>
</dbReference>
<dbReference type="PIRSF" id="PIRSF006603">
    <property type="entry name" value="DinF"/>
    <property type="match status" value="1"/>
</dbReference>
<keyword evidence="5 10" id="KW-0812">Transmembrane</keyword>
<dbReference type="NCBIfam" id="TIGR00797">
    <property type="entry name" value="matE"/>
    <property type="match status" value="1"/>
</dbReference>
<feature type="transmembrane region" description="Helical" evidence="10">
    <location>
        <begin position="114"/>
        <end position="136"/>
    </location>
</feature>
<dbReference type="PANTHER" id="PTHR43298">
    <property type="entry name" value="MULTIDRUG RESISTANCE PROTEIN NORM-RELATED"/>
    <property type="match status" value="1"/>
</dbReference>
<feature type="transmembrane region" description="Helical" evidence="10">
    <location>
        <begin position="216"/>
        <end position="237"/>
    </location>
</feature>
<gene>
    <name evidence="11" type="ORF">B0I10_104113</name>
</gene>
<keyword evidence="8 10" id="KW-0472">Membrane</keyword>
<keyword evidence="12" id="KW-1185">Reference proteome</keyword>
<evidence type="ECO:0000256" key="5">
    <source>
        <dbReference type="ARBA" id="ARBA00022692"/>
    </source>
</evidence>
<feature type="transmembrane region" description="Helical" evidence="10">
    <location>
        <begin position="78"/>
        <end position="102"/>
    </location>
</feature>
<keyword evidence="3" id="KW-0050">Antiport</keyword>